<feature type="non-terminal residue" evidence="6">
    <location>
        <position position="1"/>
    </location>
</feature>
<dbReference type="AlphaFoldDB" id="V8NER5"/>
<reference evidence="6 7" key="1">
    <citation type="journal article" date="2013" name="Proc. Natl. Acad. Sci. U.S.A.">
        <title>The king cobra genome reveals dynamic gene evolution and adaptation in the snake venom system.</title>
        <authorList>
            <person name="Vonk F.J."/>
            <person name="Casewell N.R."/>
            <person name="Henkel C.V."/>
            <person name="Heimberg A.M."/>
            <person name="Jansen H.J."/>
            <person name="McCleary R.J."/>
            <person name="Kerkkamp H.M."/>
            <person name="Vos R.A."/>
            <person name="Guerreiro I."/>
            <person name="Calvete J.J."/>
            <person name="Wuster W."/>
            <person name="Woods A.E."/>
            <person name="Logan J.M."/>
            <person name="Harrison R.A."/>
            <person name="Castoe T.A."/>
            <person name="de Koning A.P."/>
            <person name="Pollock D.D."/>
            <person name="Yandell M."/>
            <person name="Calderon D."/>
            <person name="Renjifo C."/>
            <person name="Currier R.B."/>
            <person name="Salgado D."/>
            <person name="Pla D."/>
            <person name="Sanz L."/>
            <person name="Hyder A.S."/>
            <person name="Ribeiro J.M."/>
            <person name="Arntzen J.W."/>
            <person name="van den Thillart G.E."/>
            <person name="Boetzer M."/>
            <person name="Pirovano W."/>
            <person name="Dirks R.P."/>
            <person name="Spaink H.P."/>
            <person name="Duboule D."/>
            <person name="McGlinn E."/>
            <person name="Kini R.M."/>
            <person name="Richardson M.K."/>
        </authorList>
    </citation>
    <scope>NUCLEOTIDE SEQUENCE</scope>
    <source>
        <tissue evidence="6">Blood</tissue>
    </source>
</reference>
<keyword evidence="7" id="KW-1185">Reference proteome</keyword>
<organism evidence="6 7">
    <name type="scientific">Ophiophagus hannah</name>
    <name type="common">King cobra</name>
    <name type="synonym">Naja hannah</name>
    <dbReference type="NCBI Taxonomy" id="8665"/>
    <lineage>
        <taxon>Eukaryota</taxon>
        <taxon>Metazoa</taxon>
        <taxon>Chordata</taxon>
        <taxon>Craniata</taxon>
        <taxon>Vertebrata</taxon>
        <taxon>Euteleostomi</taxon>
        <taxon>Lepidosauria</taxon>
        <taxon>Squamata</taxon>
        <taxon>Bifurcata</taxon>
        <taxon>Unidentata</taxon>
        <taxon>Episquamata</taxon>
        <taxon>Toxicofera</taxon>
        <taxon>Serpentes</taxon>
        <taxon>Colubroidea</taxon>
        <taxon>Elapidae</taxon>
        <taxon>Elapinae</taxon>
        <taxon>Ophiophagus</taxon>
    </lineage>
</organism>
<dbReference type="PANTHER" id="PTHR11827">
    <property type="entry name" value="SOLUTE CARRIER FAMILY 12, CATION COTRANSPORTERS"/>
    <property type="match status" value="1"/>
</dbReference>
<sequence>MISRALGPEFGGSIGLMFFFANVCGSALYILGLVEAVVDDFGSPAVIDMQPAARVAPGCFQREKLSDTSRADYSVDYTTGRLMSFSTVFAVMFNGCTGIMAGSNMRSQAAQLFHSSGHHHGRDVYLHRVQFVGGSPELHLRQTKR</sequence>
<dbReference type="PANTHER" id="PTHR11827:SF96">
    <property type="entry name" value="SOLUTE CARRIER FAMILY 12 MEMBER 9"/>
    <property type="match status" value="1"/>
</dbReference>
<evidence type="ECO:0000256" key="4">
    <source>
        <dbReference type="ARBA" id="ARBA00023136"/>
    </source>
</evidence>
<dbReference type="InterPro" id="IPR004842">
    <property type="entry name" value="SLC12A_fam"/>
</dbReference>
<feature type="transmembrane region" description="Helical" evidence="5">
    <location>
        <begin position="12"/>
        <end position="34"/>
    </location>
</feature>
<dbReference type="GO" id="GO:0015379">
    <property type="term" value="F:potassium:chloride symporter activity"/>
    <property type="evidence" value="ECO:0007669"/>
    <property type="project" value="TreeGrafter"/>
</dbReference>
<evidence type="ECO:0000256" key="3">
    <source>
        <dbReference type="ARBA" id="ARBA00022989"/>
    </source>
</evidence>
<keyword evidence="3 5" id="KW-1133">Transmembrane helix</keyword>
<evidence type="ECO:0000313" key="7">
    <source>
        <dbReference type="Proteomes" id="UP000018936"/>
    </source>
</evidence>
<dbReference type="GO" id="GO:0055075">
    <property type="term" value="P:potassium ion homeostasis"/>
    <property type="evidence" value="ECO:0007669"/>
    <property type="project" value="TreeGrafter"/>
</dbReference>
<evidence type="ECO:0000313" key="6">
    <source>
        <dbReference type="EMBL" id="ETE60047.1"/>
    </source>
</evidence>
<keyword evidence="2 5" id="KW-0812">Transmembrane</keyword>
<comment type="caution">
    <text evidence="6">The sequence shown here is derived from an EMBL/GenBank/DDBJ whole genome shotgun (WGS) entry which is preliminary data.</text>
</comment>
<accession>V8NER5</accession>
<dbReference type="OrthoDB" id="2020542at2759"/>
<proteinExistence type="predicted"/>
<dbReference type="GO" id="GO:0055064">
    <property type="term" value="P:chloride ion homeostasis"/>
    <property type="evidence" value="ECO:0007669"/>
    <property type="project" value="TreeGrafter"/>
</dbReference>
<evidence type="ECO:0000256" key="1">
    <source>
        <dbReference type="ARBA" id="ARBA00004141"/>
    </source>
</evidence>
<dbReference type="GO" id="GO:0016020">
    <property type="term" value="C:membrane"/>
    <property type="evidence" value="ECO:0007669"/>
    <property type="project" value="UniProtKB-SubCell"/>
</dbReference>
<dbReference type="Proteomes" id="UP000018936">
    <property type="component" value="Unassembled WGS sequence"/>
</dbReference>
<evidence type="ECO:0000256" key="5">
    <source>
        <dbReference type="SAM" id="Phobius"/>
    </source>
</evidence>
<gene>
    <name evidence="6" type="primary">slc12a9</name>
    <name evidence="6" type="ORF">L345_14214</name>
</gene>
<comment type="subcellular location">
    <subcellularLocation>
        <location evidence="1">Membrane</location>
        <topology evidence="1">Multi-pass membrane protein</topology>
    </subcellularLocation>
</comment>
<dbReference type="GO" id="GO:0006884">
    <property type="term" value="P:cell volume homeostasis"/>
    <property type="evidence" value="ECO:0007669"/>
    <property type="project" value="TreeGrafter"/>
</dbReference>
<dbReference type="EMBL" id="AZIM01005010">
    <property type="protein sequence ID" value="ETE60047.1"/>
    <property type="molecule type" value="Genomic_DNA"/>
</dbReference>
<feature type="transmembrane region" description="Helical" evidence="5">
    <location>
        <begin position="82"/>
        <end position="102"/>
    </location>
</feature>
<name>V8NER5_OPHHA</name>
<keyword evidence="4 5" id="KW-0472">Membrane</keyword>
<protein>
    <submittedName>
        <fullName evidence="6">Solute carrier family 12 member 9</fullName>
    </submittedName>
</protein>
<evidence type="ECO:0000256" key="2">
    <source>
        <dbReference type="ARBA" id="ARBA00022692"/>
    </source>
</evidence>